<organism evidence="3 4">
    <name type="scientific">Lacibacter cauensis</name>
    <dbReference type="NCBI Taxonomy" id="510947"/>
    <lineage>
        <taxon>Bacteria</taxon>
        <taxon>Pseudomonadati</taxon>
        <taxon>Bacteroidota</taxon>
        <taxon>Chitinophagia</taxon>
        <taxon>Chitinophagales</taxon>
        <taxon>Chitinophagaceae</taxon>
        <taxon>Lacibacter</taxon>
    </lineage>
</organism>
<dbReference type="EMBL" id="VLLE01000002">
    <property type="protein sequence ID" value="TWI85667.1"/>
    <property type="molecule type" value="Genomic_DNA"/>
</dbReference>
<dbReference type="OrthoDB" id="9784832at2"/>
<gene>
    <name evidence="3" type="ORF">IQ13_0830</name>
</gene>
<dbReference type="InterPro" id="IPR011004">
    <property type="entry name" value="Trimer_LpxA-like_sf"/>
</dbReference>
<dbReference type="Pfam" id="PF13562">
    <property type="entry name" value="NTP_transf_4"/>
    <property type="match status" value="1"/>
</dbReference>
<dbReference type="InterPro" id="IPR023917">
    <property type="entry name" value="Bifunctiontional_GlmU_bac-type"/>
</dbReference>
<evidence type="ECO:0000313" key="3">
    <source>
        <dbReference type="EMBL" id="TWI85667.1"/>
    </source>
</evidence>
<evidence type="ECO:0000313" key="4">
    <source>
        <dbReference type="Proteomes" id="UP000316167"/>
    </source>
</evidence>
<dbReference type="PANTHER" id="PTHR43584:SF8">
    <property type="entry name" value="N-ACETYLMURAMATE ALPHA-1-PHOSPHATE URIDYLYLTRANSFERASE"/>
    <property type="match status" value="1"/>
</dbReference>
<dbReference type="AlphaFoldDB" id="A0A562SWI7"/>
<sequence length="387" mass="42718">MHIVLFDTTARTQLYPFSLIRPLAALRSGIFTMQERWSAAFEKDTFTLSEAYLQQPVPNKHADGLLYINASAVFSHELFNEVRSLAKQTALYSADVLIAVSANELLTFPIEDDQLASFKKQQAVSKIELLAYPFDLVRMNDALLRMDFAFIQQTREAAAISSTNTVINPEQIFIEEGAEVEYCHLNASAGPIYIGKNALLMEGAMIRGPFAALDEAVVKMGAKIYGATSVGRKCTVGGEIKNAVFFDYSNKAHDGYIGDAVIGSWCNIGAGASCSNVKNTASDIKVWNQPLRKWIAAGNKCGVMLGDYTRVSINSSLTTGMVSGISANIVSNRLSPKYVTDFTWDVATGEKYFLHKALQEIENWMQMKNKSLTNEDKSVVEYLYGQL</sequence>
<reference evidence="3 4" key="1">
    <citation type="journal article" date="2015" name="Stand. Genomic Sci.">
        <title>Genomic Encyclopedia of Bacterial and Archaeal Type Strains, Phase III: the genomes of soil and plant-associated and newly described type strains.</title>
        <authorList>
            <person name="Whitman W.B."/>
            <person name="Woyke T."/>
            <person name="Klenk H.P."/>
            <person name="Zhou Y."/>
            <person name="Lilburn T.G."/>
            <person name="Beck B.J."/>
            <person name="De Vos P."/>
            <person name="Vandamme P."/>
            <person name="Eisen J.A."/>
            <person name="Garrity G."/>
            <person name="Hugenholtz P."/>
            <person name="Kyrpides N.C."/>
        </authorList>
    </citation>
    <scope>NUCLEOTIDE SEQUENCE [LARGE SCALE GENOMIC DNA]</scope>
    <source>
        <strain evidence="3 4">CGMCC 1.7271</strain>
    </source>
</reference>
<protein>
    <submittedName>
        <fullName evidence="3">UDP-N-acetylglucosamine diphosphorylase/glucosamine-1-phosphate N-acetyltransferase</fullName>
    </submittedName>
</protein>
<accession>A0A562SWI7</accession>
<name>A0A562SWI7_9BACT</name>
<keyword evidence="1 3" id="KW-0808">Transferase</keyword>
<dbReference type="Gene3D" id="2.160.10.10">
    <property type="entry name" value="Hexapeptide repeat proteins"/>
    <property type="match status" value="1"/>
</dbReference>
<keyword evidence="4" id="KW-1185">Reference proteome</keyword>
<keyword evidence="2" id="KW-0012">Acyltransferase</keyword>
<dbReference type="GO" id="GO:0016779">
    <property type="term" value="F:nucleotidyltransferase activity"/>
    <property type="evidence" value="ECO:0007669"/>
    <property type="project" value="UniProtKB-ARBA"/>
</dbReference>
<dbReference type="InterPro" id="IPR050065">
    <property type="entry name" value="GlmU-like"/>
</dbReference>
<proteinExistence type="predicted"/>
<dbReference type="PANTHER" id="PTHR43584">
    <property type="entry name" value="NUCLEOTIDYL TRANSFERASE"/>
    <property type="match status" value="1"/>
</dbReference>
<comment type="caution">
    <text evidence="3">The sequence shown here is derived from an EMBL/GenBank/DDBJ whole genome shotgun (WGS) entry which is preliminary data.</text>
</comment>
<dbReference type="Proteomes" id="UP000316167">
    <property type="component" value="Unassembled WGS sequence"/>
</dbReference>
<dbReference type="NCBIfam" id="TIGR03991">
    <property type="entry name" value="alt_bact_glmU"/>
    <property type="match status" value="1"/>
</dbReference>
<evidence type="ECO:0000256" key="2">
    <source>
        <dbReference type="ARBA" id="ARBA00023315"/>
    </source>
</evidence>
<dbReference type="RefSeq" id="WP_144884763.1">
    <property type="nucleotide sequence ID" value="NZ_VLLE01000002.1"/>
</dbReference>
<evidence type="ECO:0000256" key="1">
    <source>
        <dbReference type="ARBA" id="ARBA00022679"/>
    </source>
</evidence>
<dbReference type="SUPFAM" id="SSF51161">
    <property type="entry name" value="Trimeric LpxA-like enzymes"/>
    <property type="match status" value="1"/>
</dbReference>
<dbReference type="GO" id="GO:0016746">
    <property type="term" value="F:acyltransferase activity"/>
    <property type="evidence" value="ECO:0007669"/>
    <property type="project" value="UniProtKB-KW"/>
</dbReference>